<dbReference type="Proteomes" id="UP000290567">
    <property type="component" value="Unassembled WGS sequence"/>
</dbReference>
<evidence type="ECO:0000313" key="1">
    <source>
        <dbReference type="EMBL" id="GCF93850.1"/>
    </source>
</evidence>
<keyword evidence="2" id="KW-1185">Reference proteome</keyword>
<evidence type="ECO:0000313" key="2">
    <source>
        <dbReference type="Proteomes" id="UP000290567"/>
    </source>
</evidence>
<reference evidence="2" key="1">
    <citation type="submission" date="2019-02" db="EMBL/GenBank/DDBJ databases">
        <title>Draft genome sequence of Enterococcus sp. Gos25-1.</title>
        <authorList>
            <person name="Tanaka N."/>
            <person name="Shiwa Y."/>
            <person name="Fujita N."/>
        </authorList>
    </citation>
    <scope>NUCLEOTIDE SEQUENCE [LARGE SCALE GENOMIC DNA]</scope>
    <source>
        <strain evidence="2">Gos25-1</strain>
    </source>
</reference>
<organism evidence="1 2">
    <name type="scientific">Enterococcus florum</name>
    <dbReference type="NCBI Taxonomy" id="2480627"/>
    <lineage>
        <taxon>Bacteria</taxon>
        <taxon>Bacillati</taxon>
        <taxon>Bacillota</taxon>
        <taxon>Bacilli</taxon>
        <taxon>Lactobacillales</taxon>
        <taxon>Enterococcaceae</taxon>
        <taxon>Enterococcus</taxon>
    </lineage>
</organism>
<accession>A0A4P5P7Q1</accession>
<comment type="caution">
    <text evidence="1">The sequence shown here is derived from an EMBL/GenBank/DDBJ whole genome shotgun (WGS) entry which is preliminary data.</text>
</comment>
<dbReference type="RefSeq" id="WP_227873772.1">
    <property type="nucleotide sequence ID" value="NZ_BJCC01000013.1"/>
</dbReference>
<name>A0A4P5P7Q1_9ENTE</name>
<sequence length="51" mass="5799">MAVQELRQSYIQSIGHAYDENHQEANLIAVLTSAKNSVQKKTIEKIKELND</sequence>
<dbReference type="EMBL" id="BJCC01000013">
    <property type="protein sequence ID" value="GCF93850.1"/>
    <property type="molecule type" value="Genomic_DNA"/>
</dbReference>
<protein>
    <submittedName>
        <fullName evidence="1">Uncharacterized protein</fullName>
    </submittedName>
</protein>
<dbReference type="AlphaFoldDB" id="A0A4P5P7Q1"/>
<gene>
    <name evidence="1" type="ORF">NRIC_17410</name>
</gene>
<proteinExistence type="predicted"/>